<comment type="caution">
    <text evidence="1">The sequence shown here is derived from an EMBL/GenBank/DDBJ whole genome shotgun (WGS) entry which is preliminary data.</text>
</comment>
<dbReference type="EMBL" id="BSDX01000001">
    <property type="protein sequence ID" value="GLI52775.1"/>
    <property type="molecule type" value="Genomic_DNA"/>
</dbReference>
<sequence length="104" mass="12763">MKKNIEIVLHEKVEEFIFNLQERDKSKILQILSVIEERNFEVPSEWLKKVKENLWELRIRNFRFLYSIEGHTIKIWHGFAKKTMKIPKREIELALKRMKQEGLR</sequence>
<dbReference type="AlphaFoldDB" id="A0A9W6LKF5"/>
<evidence type="ECO:0000313" key="1">
    <source>
        <dbReference type="EMBL" id="GLI52775.1"/>
    </source>
</evidence>
<evidence type="ECO:0008006" key="3">
    <source>
        <dbReference type="Google" id="ProtNLM"/>
    </source>
</evidence>
<gene>
    <name evidence="1" type="ORF">TISLANDTSLP1_04680</name>
</gene>
<organism evidence="1 2">
    <name type="scientific">Thermodesulfovibrio yellowstonii</name>
    <dbReference type="NCBI Taxonomy" id="28262"/>
    <lineage>
        <taxon>Bacteria</taxon>
        <taxon>Pseudomonadati</taxon>
        <taxon>Nitrospirota</taxon>
        <taxon>Thermodesulfovibrionia</taxon>
        <taxon>Thermodesulfovibrionales</taxon>
        <taxon>Thermodesulfovibrionaceae</taxon>
        <taxon>Thermodesulfovibrio</taxon>
    </lineage>
</organism>
<dbReference type="InterPro" id="IPR009241">
    <property type="entry name" value="HigB-like"/>
</dbReference>
<protein>
    <recommendedName>
        <fullName evidence="3">Type II toxin-antitoxin system RelE/ParE family toxin</fullName>
    </recommendedName>
</protein>
<dbReference type="Proteomes" id="UP001144297">
    <property type="component" value="Unassembled WGS sequence"/>
</dbReference>
<keyword evidence="2" id="KW-1185">Reference proteome</keyword>
<evidence type="ECO:0000313" key="2">
    <source>
        <dbReference type="Proteomes" id="UP001144297"/>
    </source>
</evidence>
<dbReference type="Pfam" id="PF05973">
    <property type="entry name" value="Gp49"/>
    <property type="match status" value="1"/>
</dbReference>
<dbReference type="Gene3D" id="3.30.2310.20">
    <property type="entry name" value="RelE-like"/>
    <property type="match status" value="1"/>
</dbReference>
<dbReference type="InterPro" id="IPR035093">
    <property type="entry name" value="RelE/ParE_toxin_dom_sf"/>
</dbReference>
<name>A0A9W6LKF5_9BACT</name>
<dbReference type="SUPFAM" id="SSF143011">
    <property type="entry name" value="RelE-like"/>
    <property type="match status" value="1"/>
</dbReference>
<accession>A0A9W6LKF5</accession>
<proteinExistence type="predicted"/>
<reference evidence="1" key="1">
    <citation type="submission" date="2022-12" db="EMBL/GenBank/DDBJ databases">
        <title>Reference genome sequencing for broad-spectrum identification of bacterial and archaeal isolates by mass spectrometry.</title>
        <authorList>
            <person name="Sekiguchi Y."/>
            <person name="Tourlousse D.M."/>
        </authorList>
    </citation>
    <scope>NUCLEOTIDE SEQUENCE</scope>
    <source>
        <strain evidence="1">TSL-P1</strain>
    </source>
</reference>